<evidence type="ECO:0000313" key="17">
    <source>
        <dbReference type="EMBL" id="SJL84255.1"/>
    </source>
</evidence>
<dbReference type="PROSITE" id="PS01156">
    <property type="entry name" value="TONB_DEPENDENT_REC_2"/>
    <property type="match status" value="1"/>
</dbReference>
<keyword evidence="3 10" id="KW-1134">Transmembrane beta strand</keyword>
<evidence type="ECO:0000256" key="11">
    <source>
        <dbReference type="PROSITE-ProRule" id="PRU10143"/>
    </source>
</evidence>
<feature type="chain" id="PRO_5012232837" evidence="14">
    <location>
        <begin position="24"/>
        <end position="701"/>
    </location>
</feature>
<dbReference type="PROSITE" id="PS52016">
    <property type="entry name" value="TONB_DEPENDENT_REC_3"/>
    <property type="match status" value="1"/>
</dbReference>
<evidence type="ECO:0000256" key="8">
    <source>
        <dbReference type="ARBA" id="ARBA00023136"/>
    </source>
</evidence>
<dbReference type="GO" id="GO:0009279">
    <property type="term" value="C:cell outer membrane"/>
    <property type="evidence" value="ECO:0007669"/>
    <property type="project" value="UniProtKB-SubCell"/>
</dbReference>
<feature type="short sequence motif" description="TonB box" evidence="11">
    <location>
        <begin position="32"/>
        <end position="38"/>
    </location>
</feature>
<protein>
    <submittedName>
        <fullName evidence="17">Colicin I receptor</fullName>
    </submittedName>
</protein>
<evidence type="ECO:0000256" key="14">
    <source>
        <dbReference type="SAM" id="SignalP"/>
    </source>
</evidence>
<dbReference type="Gene3D" id="2.40.170.20">
    <property type="entry name" value="TonB-dependent receptor, beta-barrel domain"/>
    <property type="match status" value="1"/>
</dbReference>
<keyword evidence="8 10" id="KW-0472">Membrane</keyword>
<dbReference type="InterPro" id="IPR010916">
    <property type="entry name" value="TonB_box_CS"/>
</dbReference>
<dbReference type="Gene3D" id="2.170.130.10">
    <property type="entry name" value="TonB-dependent receptor, plug domain"/>
    <property type="match status" value="1"/>
</dbReference>
<dbReference type="Pfam" id="PF07715">
    <property type="entry name" value="Plug"/>
    <property type="match status" value="1"/>
</dbReference>
<keyword evidence="4 10" id="KW-0812">Transmembrane</keyword>
<evidence type="ECO:0000256" key="13">
    <source>
        <dbReference type="RuleBase" id="RU003357"/>
    </source>
</evidence>
<proteinExistence type="inferred from homology"/>
<reference evidence="17 18" key="1">
    <citation type="submission" date="2017-02" db="EMBL/GenBank/DDBJ databases">
        <authorList>
            <person name="Peterson S.W."/>
        </authorList>
    </citation>
    <scope>NUCLEOTIDE SEQUENCE [LARGE SCALE GENOMIC DNA]</scope>
    <source>
        <strain evidence="17 18">CECT 9027</strain>
    </source>
</reference>
<evidence type="ECO:0000256" key="1">
    <source>
        <dbReference type="ARBA" id="ARBA00004571"/>
    </source>
</evidence>
<keyword evidence="5 14" id="KW-0732">Signal</keyword>
<feature type="short sequence motif" description="TonB C-terminal box" evidence="12">
    <location>
        <begin position="684"/>
        <end position="701"/>
    </location>
</feature>
<evidence type="ECO:0000256" key="5">
    <source>
        <dbReference type="ARBA" id="ARBA00022729"/>
    </source>
</evidence>
<sequence length="701" mass="76704">MNFKYAPLTLAIVSGLASMQASAADSVTANETMVVTANAGFEKKITDAPASISVISQQDLSEKNYINLGEALSGIEGVDVRGNTGKTGGLSVSIRGMSSSDTLILVDGIRQNASGDTTPNGFGSMGNGFIPPLAAIDHIEVIRGPMSTLYGSDAMGGVVNIITKKDQKQWAGNIEAGYGLQENDKFGDTSSLSFNTSGPIIENTLNLNLRGKVKHREGSPVTSLSDTGVSRVPYPTETDNYNLGGRLSYNINDDNSVFFDASIARQTFDNKDEQLGDLGTTGGGYRDEMEYNKNQFILGQRSELSFGTLQSDISYTSTETKGRVLSYSFENTDDYGDDRKLENNNTIFNSKLMTEFGSSHSATFGVQYWHSEMKDGIVLAKTGETFKEDSYAAFAEDTWQIIDPLALTVGARYEHHDAFGSHVSPRAYLVWNLDDDWTMKGGVSTGYKTPSLAHLHDGISGVGHRGTVNSYGNPDLDPEESTNYEAGVYYENINNFKANITVFVSHYKNALSSVEIDSNSTTYENIGKAKMRGIEFASSFPIYSDDLTLRVNYTYTDTEQVGGDNDGAAFGHTAKHMANATLRWQVSPKLNSWLKAEYHGKTPRYTSKRGNLSSTQREILDDRGDIHAWTVVNLGASYQIMPDLKLSGTINNLFDKDFTDVELYGSGRSTEYAGDYFSTTRATSGYVNPGRNYWVTMSYDF</sequence>
<comment type="similarity">
    <text evidence="10 13">Belongs to the TonB-dependent receptor family.</text>
</comment>
<evidence type="ECO:0000256" key="7">
    <source>
        <dbReference type="ARBA" id="ARBA00023077"/>
    </source>
</evidence>
<evidence type="ECO:0000259" key="15">
    <source>
        <dbReference type="Pfam" id="PF00593"/>
    </source>
</evidence>
<evidence type="ECO:0000256" key="12">
    <source>
        <dbReference type="PROSITE-ProRule" id="PRU10144"/>
    </source>
</evidence>
<keyword evidence="2 10" id="KW-0813">Transport</keyword>
<dbReference type="GO" id="GO:0044718">
    <property type="term" value="P:siderophore transmembrane transport"/>
    <property type="evidence" value="ECO:0007669"/>
    <property type="project" value="TreeGrafter"/>
</dbReference>
<dbReference type="Proteomes" id="UP000189475">
    <property type="component" value="Unassembled WGS sequence"/>
</dbReference>
<dbReference type="InterPro" id="IPR010917">
    <property type="entry name" value="TonB_rcpt_CS"/>
</dbReference>
<keyword evidence="17" id="KW-0675">Receptor</keyword>
<evidence type="ECO:0000256" key="10">
    <source>
        <dbReference type="PROSITE-ProRule" id="PRU01360"/>
    </source>
</evidence>
<gene>
    <name evidence="17" type="primary">cirA_2</name>
    <name evidence="17" type="ORF">VPAL9027_02237</name>
</gene>
<dbReference type="InterPro" id="IPR012910">
    <property type="entry name" value="Plug_dom"/>
</dbReference>
<dbReference type="GO" id="GO:0015344">
    <property type="term" value="F:siderophore uptake transmembrane transporter activity"/>
    <property type="evidence" value="ECO:0007669"/>
    <property type="project" value="TreeGrafter"/>
</dbReference>
<dbReference type="InterPro" id="IPR036942">
    <property type="entry name" value="Beta-barrel_TonB_sf"/>
</dbReference>
<evidence type="ECO:0000256" key="2">
    <source>
        <dbReference type="ARBA" id="ARBA00022448"/>
    </source>
</evidence>
<feature type="domain" description="TonB-dependent receptor plug" evidence="16">
    <location>
        <begin position="45"/>
        <end position="158"/>
    </location>
</feature>
<organism evidence="17 18">
    <name type="scientific">Vibrio palustris</name>
    <dbReference type="NCBI Taxonomy" id="1918946"/>
    <lineage>
        <taxon>Bacteria</taxon>
        <taxon>Pseudomonadati</taxon>
        <taxon>Pseudomonadota</taxon>
        <taxon>Gammaproteobacteria</taxon>
        <taxon>Vibrionales</taxon>
        <taxon>Vibrionaceae</taxon>
        <taxon>Vibrio</taxon>
    </lineage>
</organism>
<dbReference type="SUPFAM" id="SSF56935">
    <property type="entry name" value="Porins"/>
    <property type="match status" value="1"/>
</dbReference>
<dbReference type="PANTHER" id="PTHR30069:SF53">
    <property type="entry name" value="COLICIN I RECEPTOR-RELATED"/>
    <property type="match status" value="1"/>
</dbReference>
<feature type="domain" description="TonB-dependent receptor-like beta-barrel" evidence="15">
    <location>
        <begin position="241"/>
        <end position="653"/>
    </location>
</feature>
<comment type="subcellular location">
    <subcellularLocation>
        <location evidence="1 10">Cell outer membrane</location>
        <topology evidence="1 10">Multi-pass membrane protein</topology>
    </subcellularLocation>
</comment>
<dbReference type="EMBL" id="FUFT01000005">
    <property type="protein sequence ID" value="SJL84255.1"/>
    <property type="molecule type" value="Genomic_DNA"/>
</dbReference>
<keyword evidence="6" id="KW-0406">Ion transport</keyword>
<dbReference type="Pfam" id="PF00593">
    <property type="entry name" value="TonB_dep_Rec_b-barrel"/>
    <property type="match status" value="1"/>
</dbReference>
<evidence type="ECO:0000256" key="9">
    <source>
        <dbReference type="ARBA" id="ARBA00023237"/>
    </source>
</evidence>
<dbReference type="InterPro" id="IPR037066">
    <property type="entry name" value="Plug_dom_sf"/>
</dbReference>
<evidence type="ECO:0000256" key="4">
    <source>
        <dbReference type="ARBA" id="ARBA00022692"/>
    </source>
</evidence>
<dbReference type="PROSITE" id="PS00430">
    <property type="entry name" value="TONB_DEPENDENT_REC_1"/>
    <property type="match status" value="1"/>
</dbReference>
<name>A0A1R4B5S4_9VIBR</name>
<keyword evidence="18" id="KW-1185">Reference proteome</keyword>
<feature type="signal peptide" evidence="14">
    <location>
        <begin position="1"/>
        <end position="23"/>
    </location>
</feature>
<dbReference type="AlphaFoldDB" id="A0A1R4B5S4"/>
<keyword evidence="9 10" id="KW-0998">Cell outer membrane</keyword>
<dbReference type="InterPro" id="IPR039426">
    <property type="entry name" value="TonB-dep_rcpt-like"/>
</dbReference>
<dbReference type="PANTHER" id="PTHR30069">
    <property type="entry name" value="TONB-DEPENDENT OUTER MEMBRANE RECEPTOR"/>
    <property type="match status" value="1"/>
</dbReference>
<dbReference type="CDD" id="cd01347">
    <property type="entry name" value="ligand_gated_channel"/>
    <property type="match status" value="1"/>
</dbReference>
<keyword evidence="7 11" id="KW-0798">TonB box</keyword>
<evidence type="ECO:0000256" key="6">
    <source>
        <dbReference type="ARBA" id="ARBA00023065"/>
    </source>
</evidence>
<dbReference type="RefSeq" id="WP_235861867.1">
    <property type="nucleotide sequence ID" value="NZ_AP024888.1"/>
</dbReference>
<accession>A0A1R4B5S4</accession>
<evidence type="ECO:0000313" key="18">
    <source>
        <dbReference type="Proteomes" id="UP000189475"/>
    </source>
</evidence>
<evidence type="ECO:0000259" key="16">
    <source>
        <dbReference type="Pfam" id="PF07715"/>
    </source>
</evidence>
<dbReference type="STRING" id="1918946.VPAL9027_02237"/>
<dbReference type="InterPro" id="IPR000531">
    <property type="entry name" value="Beta-barrel_TonB"/>
</dbReference>
<evidence type="ECO:0000256" key="3">
    <source>
        <dbReference type="ARBA" id="ARBA00022452"/>
    </source>
</evidence>